<gene>
    <name evidence="1" type="ORF">MUK42_33059</name>
</gene>
<evidence type="ECO:0000313" key="1">
    <source>
        <dbReference type="EMBL" id="URD86033.1"/>
    </source>
</evidence>
<protein>
    <submittedName>
        <fullName evidence="1">Uncharacterized protein</fullName>
    </submittedName>
</protein>
<sequence length="199" mass="22662">MVWAAEGEFQRDRIDLSRAPFFSSGFERSCHSFGIFHRLPNVLLSLLWQPKTSSRSLTHLLFLSSLVSLSSRISIHSSTLNLDLSIQSQPKNASTESGSDQAFMVTSGRIRSIGNFLMSFFLRSMSHKISYVTEIWRGSLIDGFRSRRRHTDVKEKGRRQVVVQKKQKGKKNKVAFPISLSILHVHIVTIHPFYIRDGG</sequence>
<dbReference type="AlphaFoldDB" id="A0A9E7EYX9"/>
<organism evidence="1 2">
    <name type="scientific">Musa troglodytarum</name>
    <name type="common">fe'i banana</name>
    <dbReference type="NCBI Taxonomy" id="320322"/>
    <lineage>
        <taxon>Eukaryota</taxon>
        <taxon>Viridiplantae</taxon>
        <taxon>Streptophyta</taxon>
        <taxon>Embryophyta</taxon>
        <taxon>Tracheophyta</taxon>
        <taxon>Spermatophyta</taxon>
        <taxon>Magnoliopsida</taxon>
        <taxon>Liliopsida</taxon>
        <taxon>Zingiberales</taxon>
        <taxon>Musaceae</taxon>
        <taxon>Musa</taxon>
    </lineage>
</organism>
<keyword evidence="2" id="KW-1185">Reference proteome</keyword>
<dbReference type="Proteomes" id="UP001055439">
    <property type="component" value="Chromosome 2"/>
</dbReference>
<accession>A0A9E7EYX9</accession>
<proteinExistence type="predicted"/>
<dbReference type="EMBL" id="CP097504">
    <property type="protein sequence ID" value="URD86033.1"/>
    <property type="molecule type" value="Genomic_DNA"/>
</dbReference>
<reference evidence="1" key="1">
    <citation type="submission" date="2022-05" db="EMBL/GenBank/DDBJ databases">
        <title>The Musa troglodytarum L. genome provides insights into the mechanism of non-climacteric behaviour and enrichment of carotenoids.</title>
        <authorList>
            <person name="Wang J."/>
        </authorList>
    </citation>
    <scope>NUCLEOTIDE SEQUENCE</scope>
    <source>
        <tissue evidence="1">Leaf</tissue>
    </source>
</reference>
<evidence type="ECO:0000313" key="2">
    <source>
        <dbReference type="Proteomes" id="UP001055439"/>
    </source>
</evidence>
<name>A0A9E7EYX9_9LILI</name>